<reference evidence="2" key="2">
    <citation type="submission" date="2021-10" db="EMBL/GenBank/DDBJ databases">
        <title>Phylogenomics reveals ancestral predisposition of the termite-cultivated fungus Termitomyces towards a domesticated lifestyle.</title>
        <authorList>
            <person name="Auxier B."/>
            <person name="Grum-Grzhimaylo A."/>
            <person name="Cardenas M.E."/>
            <person name="Lodge J.D."/>
            <person name="Laessoe T."/>
            <person name="Pedersen O."/>
            <person name="Smith M.E."/>
            <person name="Kuyper T.W."/>
            <person name="Franco-Molano E.A."/>
            <person name="Baroni T.J."/>
            <person name="Aanen D.K."/>
        </authorList>
    </citation>
    <scope>NUCLEOTIDE SEQUENCE</scope>
    <source>
        <strain evidence="2">D49</strain>
    </source>
</reference>
<dbReference type="Proteomes" id="UP000717328">
    <property type="component" value="Unassembled WGS sequence"/>
</dbReference>
<organism evidence="2 3">
    <name type="scientific">Sphagnurus paluster</name>
    <dbReference type="NCBI Taxonomy" id="117069"/>
    <lineage>
        <taxon>Eukaryota</taxon>
        <taxon>Fungi</taxon>
        <taxon>Dikarya</taxon>
        <taxon>Basidiomycota</taxon>
        <taxon>Agaricomycotina</taxon>
        <taxon>Agaricomycetes</taxon>
        <taxon>Agaricomycetidae</taxon>
        <taxon>Agaricales</taxon>
        <taxon>Tricholomatineae</taxon>
        <taxon>Lyophyllaceae</taxon>
        <taxon>Sphagnurus</taxon>
    </lineage>
</organism>
<gene>
    <name evidence="2" type="ORF">H0H81_001773</name>
</gene>
<comment type="caution">
    <text evidence="2">The sequence shown here is derived from an EMBL/GenBank/DDBJ whole genome shotgun (WGS) entry which is preliminary data.</text>
</comment>
<name>A0A9P7GJU6_9AGAR</name>
<keyword evidence="3" id="KW-1185">Reference proteome</keyword>
<evidence type="ECO:0000256" key="1">
    <source>
        <dbReference type="SAM" id="MobiDB-lite"/>
    </source>
</evidence>
<proteinExistence type="predicted"/>
<dbReference type="EMBL" id="JABCKI010000673">
    <property type="protein sequence ID" value="KAG5649848.1"/>
    <property type="molecule type" value="Genomic_DNA"/>
</dbReference>
<reference evidence="2" key="1">
    <citation type="submission" date="2021-02" db="EMBL/GenBank/DDBJ databases">
        <authorList>
            <person name="Nieuwenhuis M."/>
            <person name="Van De Peppel L.J.J."/>
        </authorList>
    </citation>
    <scope>NUCLEOTIDE SEQUENCE</scope>
    <source>
        <strain evidence="2">D49</strain>
    </source>
</reference>
<protein>
    <submittedName>
        <fullName evidence="2">Uncharacterized protein</fullName>
    </submittedName>
</protein>
<feature type="compositionally biased region" description="Polar residues" evidence="1">
    <location>
        <begin position="229"/>
        <end position="239"/>
    </location>
</feature>
<feature type="region of interest" description="Disordered" evidence="1">
    <location>
        <begin position="210"/>
        <end position="316"/>
    </location>
</feature>
<dbReference type="OrthoDB" id="3064634at2759"/>
<sequence length="316" mass="33971">MAALLGVFHSVPPVIRKRAKELLEAIRDAVKQHLSTTSSAPATGKAPVADVSAIADDDSVSPHAIPQNESSSLWTGSATSINMVASSSSQLFSSTRSTVPRMSQTMHFSASASSLFGKVSPSIFPSKTVSNKDNSVSPHFREVVARINSTLVIAPSVPKIPEHGTRPVDEDVNMESSVAEVSGMQVEIPFVPATQRKTIQTVEDSIVVVGQARQKKRKRTKTAPVDETASVSAETSSQKTSHEPAGSNDAPEPRDHEPFDFSAVPNILDDNPNAEDNKQKKRQKKQKSAGVFYGDFPAPPKAHSELKRGNQSHTFK</sequence>
<evidence type="ECO:0000313" key="3">
    <source>
        <dbReference type="Proteomes" id="UP000717328"/>
    </source>
</evidence>
<accession>A0A9P7GJU6</accession>
<dbReference type="AlphaFoldDB" id="A0A9P7GJU6"/>
<evidence type="ECO:0000313" key="2">
    <source>
        <dbReference type="EMBL" id="KAG5649848.1"/>
    </source>
</evidence>